<dbReference type="SUPFAM" id="SSF103473">
    <property type="entry name" value="MFS general substrate transporter"/>
    <property type="match status" value="1"/>
</dbReference>
<dbReference type="InterPro" id="IPR052524">
    <property type="entry name" value="MFS_Cyanate_Porter"/>
</dbReference>
<protein>
    <submittedName>
        <fullName evidence="2">MFS transporter, CP family, cyanate transporter</fullName>
    </submittedName>
</protein>
<dbReference type="PANTHER" id="PTHR23523:SF2">
    <property type="entry name" value="2-NITROIMIDAZOLE TRANSPORTER"/>
    <property type="match status" value="1"/>
</dbReference>
<feature type="transmembrane region" description="Helical" evidence="1">
    <location>
        <begin position="271"/>
        <end position="289"/>
    </location>
</feature>
<feature type="transmembrane region" description="Helical" evidence="1">
    <location>
        <begin position="355"/>
        <end position="376"/>
    </location>
</feature>
<dbReference type="EMBL" id="LT629772">
    <property type="protein sequence ID" value="SDS70564.1"/>
    <property type="molecule type" value="Genomic_DNA"/>
</dbReference>
<dbReference type="Pfam" id="PF07690">
    <property type="entry name" value="MFS_1"/>
    <property type="match status" value="1"/>
</dbReference>
<keyword evidence="1" id="KW-0812">Transmembrane</keyword>
<feature type="transmembrane region" description="Helical" evidence="1">
    <location>
        <begin position="382"/>
        <end position="400"/>
    </location>
</feature>
<accession>A0A1H1UDH7</accession>
<feature type="transmembrane region" description="Helical" evidence="1">
    <location>
        <begin position="179"/>
        <end position="199"/>
    </location>
</feature>
<dbReference type="InterPro" id="IPR011701">
    <property type="entry name" value="MFS"/>
</dbReference>
<dbReference type="GO" id="GO:0022857">
    <property type="term" value="F:transmembrane transporter activity"/>
    <property type="evidence" value="ECO:0007669"/>
    <property type="project" value="InterPro"/>
</dbReference>
<proteinExistence type="predicted"/>
<evidence type="ECO:0000313" key="2">
    <source>
        <dbReference type="EMBL" id="SDS70564.1"/>
    </source>
</evidence>
<dbReference type="RefSeq" id="WP_091525619.1">
    <property type="nucleotide sequence ID" value="NZ_LT629772.1"/>
</dbReference>
<dbReference type="AlphaFoldDB" id="A0A1H1UDH7"/>
<dbReference type="InterPro" id="IPR036259">
    <property type="entry name" value="MFS_trans_sf"/>
</dbReference>
<dbReference type="PANTHER" id="PTHR23523">
    <property type="match status" value="1"/>
</dbReference>
<evidence type="ECO:0000256" key="1">
    <source>
        <dbReference type="SAM" id="Phobius"/>
    </source>
</evidence>
<feature type="transmembrane region" description="Helical" evidence="1">
    <location>
        <begin position="59"/>
        <end position="78"/>
    </location>
</feature>
<reference evidence="2 3" key="1">
    <citation type="submission" date="2016-10" db="EMBL/GenBank/DDBJ databases">
        <authorList>
            <person name="de Groot N.N."/>
        </authorList>
    </citation>
    <scope>NUCLEOTIDE SEQUENCE [LARGE SCALE GENOMIC DNA]</scope>
    <source>
        <strain evidence="2 3">DSM 21800</strain>
    </source>
</reference>
<dbReference type="OrthoDB" id="5317164at2"/>
<organism evidence="2 3">
    <name type="scientific">Microlunatus soli</name>
    <dbReference type="NCBI Taxonomy" id="630515"/>
    <lineage>
        <taxon>Bacteria</taxon>
        <taxon>Bacillati</taxon>
        <taxon>Actinomycetota</taxon>
        <taxon>Actinomycetes</taxon>
        <taxon>Propionibacteriales</taxon>
        <taxon>Propionibacteriaceae</taxon>
        <taxon>Microlunatus</taxon>
    </lineage>
</organism>
<name>A0A1H1UDH7_9ACTN</name>
<feature type="transmembrane region" description="Helical" evidence="1">
    <location>
        <begin position="156"/>
        <end position="173"/>
    </location>
</feature>
<evidence type="ECO:0000313" key="3">
    <source>
        <dbReference type="Proteomes" id="UP000199103"/>
    </source>
</evidence>
<feature type="transmembrane region" description="Helical" evidence="1">
    <location>
        <begin position="90"/>
        <end position="108"/>
    </location>
</feature>
<sequence>MTDPDLLPDDAATLPRRRGRAILAVIGVLLVAACLRPAITSVGPVLHRIGVDVGIGPGLLGLLAALPLLAFAVVSPLAHLLARRVGTDRAVLAALIMIIIGLAARSLAVPGLLWIGTLIIGIGIAIGNVLVPAVVKRDFPGHISPMTGGYTATMNTFAATASGISVPIAALAIGGSSGWRGSVGIWLLPAAAAMIIWAVRMRLVEHPTAIVPAGIGDHDRRRQRLWRSALAWQVTLHMGLQSTVFYTLVNWLPAIEAEHGTTAAAAGSHLFLYQAVGIAAAFAVTVLMGRRDDQRGIAIMVALPMLIALTGLLLWPDLVVIWAVLGGMTSGSSVALALAMMGLRTGDPADTARLSGMAQGFGYLLAAGGPIAAGSIRELTGSWSAVIIILIALTLLQATVGRLAGRDRVIGTTS</sequence>
<feature type="transmembrane region" description="Helical" evidence="1">
    <location>
        <begin position="114"/>
        <end position="135"/>
    </location>
</feature>
<keyword evidence="3" id="KW-1185">Reference proteome</keyword>
<dbReference type="Proteomes" id="UP000199103">
    <property type="component" value="Chromosome I"/>
</dbReference>
<feature type="transmembrane region" description="Helical" evidence="1">
    <location>
        <begin position="21"/>
        <end position="39"/>
    </location>
</feature>
<feature type="transmembrane region" description="Helical" evidence="1">
    <location>
        <begin position="230"/>
        <end position="251"/>
    </location>
</feature>
<feature type="transmembrane region" description="Helical" evidence="1">
    <location>
        <begin position="321"/>
        <end position="343"/>
    </location>
</feature>
<gene>
    <name evidence="2" type="ORF">SAMN04489812_2742</name>
</gene>
<feature type="transmembrane region" description="Helical" evidence="1">
    <location>
        <begin position="296"/>
        <end position="315"/>
    </location>
</feature>
<keyword evidence="1" id="KW-0472">Membrane</keyword>
<dbReference type="STRING" id="630515.SAMN04489812_2742"/>
<dbReference type="Gene3D" id="1.20.1250.20">
    <property type="entry name" value="MFS general substrate transporter like domains"/>
    <property type="match status" value="1"/>
</dbReference>
<keyword evidence="1" id="KW-1133">Transmembrane helix</keyword>